<dbReference type="Gramene" id="Pp3c11_23310V3.3">
    <property type="protein sequence ID" value="Pp3c11_23310V3.3"/>
    <property type="gene ID" value="Pp3c11_23310"/>
</dbReference>
<evidence type="ECO:0000313" key="2">
    <source>
        <dbReference type="EnsemblPlants" id="Pp3c11_23310V3.1"/>
    </source>
</evidence>
<dbReference type="GeneID" id="112288164"/>
<dbReference type="KEGG" id="ppp:112288164"/>
<dbReference type="Gramene" id="Pp3c11_23310V3.2">
    <property type="protein sequence ID" value="Pp3c11_23310V3.2"/>
    <property type="gene ID" value="Pp3c11_23310"/>
</dbReference>
<evidence type="ECO:0000313" key="1">
    <source>
        <dbReference type="EMBL" id="PNR45680.1"/>
    </source>
</evidence>
<name>A0A2K1JVX9_PHYPA</name>
<dbReference type="FunCoup" id="A0A2K1JVX9">
    <property type="interactions" value="1728"/>
</dbReference>
<keyword evidence="3" id="KW-1185">Reference proteome</keyword>
<dbReference type="EnsemblPlants" id="Pp3c11_23310V3.1">
    <property type="protein sequence ID" value="Pp3c11_23310V3.1"/>
    <property type="gene ID" value="Pp3c11_23310"/>
</dbReference>
<dbReference type="Gramene" id="Pp3c11_23310V3.1">
    <property type="protein sequence ID" value="Pp3c11_23310V3.1"/>
    <property type="gene ID" value="Pp3c11_23310"/>
</dbReference>
<protein>
    <submittedName>
        <fullName evidence="1 2">Uncharacterized protein</fullName>
    </submittedName>
</protein>
<reference evidence="1 3" key="1">
    <citation type="journal article" date="2008" name="Science">
        <title>The Physcomitrella genome reveals evolutionary insights into the conquest of land by plants.</title>
        <authorList>
            <person name="Rensing S."/>
            <person name="Lang D."/>
            <person name="Zimmer A."/>
            <person name="Terry A."/>
            <person name="Salamov A."/>
            <person name="Shapiro H."/>
            <person name="Nishiyama T."/>
            <person name="Perroud P.-F."/>
            <person name="Lindquist E."/>
            <person name="Kamisugi Y."/>
            <person name="Tanahashi T."/>
            <person name="Sakakibara K."/>
            <person name="Fujita T."/>
            <person name="Oishi K."/>
            <person name="Shin-I T."/>
            <person name="Kuroki Y."/>
            <person name="Toyoda A."/>
            <person name="Suzuki Y."/>
            <person name="Hashimoto A."/>
            <person name="Yamaguchi K."/>
            <person name="Sugano A."/>
            <person name="Kohara Y."/>
            <person name="Fujiyama A."/>
            <person name="Anterola A."/>
            <person name="Aoki S."/>
            <person name="Ashton N."/>
            <person name="Barbazuk W.B."/>
            <person name="Barker E."/>
            <person name="Bennetzen J."/>
            <person name="Bezanilla M."/>
            <person name="Blankenship R."/>
            <person name="Cho S.H."/>
            <person name="Dutcher S."/>
            <person name="Estelle M."/>
            <person name="Fawcett J.A."/>
            <person name="Gundlach H."/>
            <person name="Hanada K."/>
            <person name="Heyl A."/>
            <person name="Hicks K.A."/>
            <person name="Hugh J."/>
            <person name="Lohr M."/>
            <person name="Mayer K."/>
            <person name="Melkozernov A."/>
            <person name="Murata T."/>
            <person name="Nelson D."/>
            <person name="Pils B."/>
            <person name="Prigge M."/>
            <person name="Reiss B."/>
            <person name="Renner T."/>
            <person name="Rombauts S."/>
            <person name="Rushton P."/>
            <person name="Sanderfoot A."/>
            <person name="Schween G."/>
            <person name="Shiu S.-H."/>
            <person name="Stueber K."/>
            <person name="Theodoulou F.L."/>
            <person name="Tu H."/>
            <person name="Van de Peer Y."/>
            <person name="Verrier P.J."/>
            <person name="Waters E."/>
            <person name="Wood A."/>
            <person name="Yang L."/>
            <person name="Cove D."/>
            <person name="Cuming A."/>
            <person name="Hasebe M."/>
            <person name="Lucas S."/>
            <person name="Mishler D.B."/>
            <person name="Reski R."/>
            <person name="Grigoriev I."/>
            <person name="Quatrano R.S."/>
            <person name="Boore J.L."/>
        </authorList>
    </citation>
    <scope>NUCLEOTIDE SEQUENCE [LARGE SCALE GENOMIC DNA]</scope>
    <source>
        <strain evidence="2 3">cv. Gransden 2004</strain>
    </source>
</reference>
<dbReference type="EnsemblPlants" id="Pp3c11_23310V3.3">
    <property type="protein sequence ID" value="Pp3c11_23310V3.3"/>
    <property type="gene ID" value="Pp3c11_23310"/>
</dbReference>
<dbReference type="Proteomes" id="UP000006727">
    <property type="component" value="Chromosome 11"/>
</dbReference>
<gene>
    <name evidence="2" type="primary">LOC112288164</name>
    <name evidence="1" type="ORF">PHYPA_015451</name>
</gene>
<organism evidence="1">
    <name type="scientific">Physcomitrium patens</name>
    <name type="common">Spreading-leaved earth moss</name>
    <name type="synonym">Physcomitrella patens</name>
    <dbReference type="NCBI Taxonomy" id="3218"/>
    <lineage>
        <taxon>Eukaryota</taxon>
        <taxon>Viridiplantae</taxon>
        <taxon>Streptophyta</taxon>
        <taxon>Embryophyta</taxon>
        <taxon>Bryophyta</taxon>
        <taxon>Bryophytina</taxon>
        <taxon>Bryopsida</taxon>
        <taxon>Funariidae</taxon>
        <taxon>Funariales</taxon>
        <taxon>Funariaceae</taxon>
        <taxon>Physcomitrium</taxon>
    </lineage>
</organism>
<dbReference type="OMA" id="YLRERSC"/>
<dbReference type="AlphaFoldDB" id="A0A2K1JVX9"/>
<accession>A0A2K1JVX9</accession>
<dbReference type="OrthoDB" id="2020370at2759"/>
<dbReference type="PANTHER" id="PTHR37229:SF2">
    <property type="entry name" value="6,7-DIMETHYL-8-RIBITYLLUMAZINE SYNTHASE"/>
    <property type="match status" value="1"/>
</dbReference>
<sequence>MAATRSLQQIFSLKSSGNGNDRLFKCTGSAATGVSKGAIICVTDLGFSRSSFGNLKVFKTSNAVVGLGSAVRPLVRASVLAGPALDVVRVCVFYALVQTGIAVPSPILRGTLDGVDDSSRPKWLESLFGKDEEAEKDKNIIKLRRNWRTSIKGTLTRKYRASSKQEGLRILNSICSLLSDDDDFVELGTHKGCAIRRENAHAESVCCNNVRALFDELPTPHLVVEITVFPKGPITDVHWQKAAKLEQVLKRGNSI</sequence>
<reference evidence="1 3" key="2">
    <citation type="journal article" date="2018" name="Plant J.">
        <title>The Physcomitrella patens chromosome-scale assembly reveals moss genome structure and evolution.</title>
        <authorList>
            <person name="Lang D."/>
            <person name="Ullrich K.K."/>
            <person name="Murat F."/>
            <person name="Fuchs J."/>
            <person name="Jenkins J."/>
            <person name="Haas F.B."/>
            <person name="Piednoel M."/>
            <person name="Gundlach H."/>
            <person name="Van Bel M."/>
            <person name="Meyberg R."/>
            <person name="Vives C."/>
            <person name="Morata J."/>
            <person name="Symeonidi A."/>
            <person name="Hiss M."/>
            <person name="Muchero W."/>
            <person name="Kamisugi Y."/>
            <person name="Saleh O."/>
            <person name="Blanc G."/>
            <person name="Decker E.L."/>
            <person name="van Gessel N."/>
            <person name="Grimwood J."/>
            <person name="Hayes R.D."/>
            <person name="Graham S.W."/>
            <person name="Gunter L.E."/>
            <person name="McDaniel S.F."/>
            <person name="Hoernstein S.N.W."/>
            <person name="Larsson A."/>
            <person name="Li F.W."/>
            <person name="Perroud P.F."/>
            <person name="Phillips J."/>
            <person name="Ranjan P."/>
            <person name="Rokshar D.S."/>
            <person name="Rothfels C.J."/>
            <person name="Schneider L."/>
            <person name="Shu S."/>
            <person name="Stevenson D.W."/>
            <person name="Thummler F."/>
            <person name="Tillich M."/>
            <person name="Villarreal Aguilar J.C."/>
            <person name="Widiez T."/>
            <person name="Wong G.K."/>
            <person name="Wymore A."/>
            <person name="Zhang Y."/>
            <person name="Zimmer A.D."/>
            <person name="Quatrano R.S."/>
            <person name="Mayer K.F.X."/>
            <person name="Goodstein D."/>
            <person name="Casacuberta J.M."/>
            <person name="Vandepoele K."/>
            <person name="Reski R."/>
            <person name="Cuming A.C."/>
            <person name="Tuskan G.A."/>
            <person name="Maumus F."/>
            <person name="Salse J."/>
            <person name="Schmutz J."/>
            <person name="Rensing S.A."/>
        </authorList>
    </citation>
    <scope>NUCLEOTIDE SEQUENCE [LARGE SCALE GENOMIC DNA]</scope>
    <source>
        <strain evidence="2 3">cv. Gransden 2004</strain>
    </source>
</reference>
<dbReference type="EnsemblPlants" id="Pp3c11_23310V3.2">
    <property type="protein sequence ID" value="Pp3c11_23310V3.2"/>
    <property type="gene ID" value="Pp3c11_23310"/>
</dbReference>
<proteinExistence type="predicted"/>
<dbReference type="PANTHER" id="PTHR37229">
    <property type="entry name" value="6,7-DIMETHYL-8-RIBITYLLUMAZINE SYNTHASE"/>
    <property type="match status" value="1"/>
</dbReference>
<dbReference type="EMBL" id="ABEU02000011">
    <property type="protein sequence ID" value="PNR45680.1"/>
    <property type="molecule type" value="Genomic_DNA"/>
</dbReference>
<evidence type="ECO:0000313" key="3">
    <source>
        <dbReference type="Proteomes" id="UP000006727"/>
    </source>
</evidence>
<dbReference type="RefSeq" id="XP_024387822.1">
    <property type="nucleotide sequence ID" value="XM_024532054.2"/>
</dbReference>
<dbReference type="RefSeq" id="XP_073393467.1">
    <property type="nucleotide sequence ID" value="XM_073537366.1"/>
</dbReference>
<dbReference type="STRING" id="3218.A0A2K1JVX9"/>
<dbReference type="PaxDb" id="3218-PP1S31_110V6.1"/>
<reference evidence="2" key="3">
    <citation type="submission" date="2020-12" db="UniProtKB">
        <authorList>
            <consortium name="EnsemblPlants"/>
        </authorList>
    </citation>
    <scope>IDENTIFICATION</scope>
</reference>